<dbReference type="RefSeq" id="WP_243492438.1">
    <property type="nucleotide sequence ID" value="NZ_CP063361.1"/>
</dbReference>
<proteinExistence type="predicted"/>
<accession>A0ABY4A8Z7</accession>
<dbReference type="EMBL" id="CP063361">
    <property type="protein sequence ID" value="UOD31279.1"/>
    <property type="molecule type" value="Genomic_DNA"/>
</dbReference>
<keyword evidence="2" id="KW-1185">Reference proteome</keyword>
<gene>
    <name evidence="1" type="ORF">INH39_06070</name>
</gene>
<protein>
    <submittedName>
        <fullName evidence="1">Uncharacterized protein</fullName>
    </submittedName>
</protein>
<dbReference type="Proteomes" id="UP000831532">
    <property type="component" value="Chromosome"/>
</dbReference>
<sequence length="172" mass="18865">MTIFINESGMAFGPYEVRHCFYMEKSRLYLGLGPGVQIAEFALLRNGKHGQAVWLIEAKSSSPRPGTLRDFDRFIAEITQKMSNSVQLLMAAILERHPDTGDLSADFKAIALKSIGFKCVLVINGHKDAWLAPLQDALVKAMRPLCKSLRLGAQAVAVMNETTASQTGLITV</sequence>
<reference evidence="1 2" key="1">
    <citation type="submission" date="2020-10" db="EMBL/GenBank/DDBJ databases">
        <title>Genome analysis of Massilia species.</title>
        <authorList>
            <person name="Jung D.-H."/>
        </authorList>
    </citation>
    <scope>NUCLEOTIDE SEQUENCE [LARGE SCALE GENOMIC DNA]</scope>
    <source>
        <strain evidence="2">sipir</strain>
    </source>
</reference>
<evidence type="ECO:0000313" key="1">
    <source>
        <dbReference type="EMBL" id="UOD31279.1"/>
    </source>
</evidence>
<evidence type="ECO:0000313" key="2">
    <source>
        <dbReference type="Proteomes" id="UP000831532"/>
    </source>
</evidence>
<organism evidence="1 2">
    <name type="scientific">Massilia violaceinigra</name>
    <dbReference type="NCBI Taxonomy" id="2045208"/>
    <lineage>
        <taxon>Bacteria</taxon>
        <taxon>Pseudomonadati</taxon>
        <taxon>Pseudomonadota</taxon>
        <taxon>Betaproteobacteria</taxon>
        <taxon>Burkholderiales</taxon>
        <taxon>Oxalobacteraceae</taxon>
        <taxon>Telluria group</taxon>
        <taxon>Massilia</taxon>
    </lineage>
</organism>
<name>A0ABY4A8Z7_9BURK</name>